<accession>A0A1F6GMC5</accession>
<reference evidence="1 2" key="1">
    <citation type="journal article" date="2016" name="Nat. Commun.">
        <title>Thousands of microbial genomes shed light on interconnected biogeochemical processes in an aquifer system.</title>
        <authorList>
            <person name="Anantharaman K."/>
            <person name="Brown C.T."/>
            <person name="Hug L.A."/>
            <person name="Sharon I."/>
            <person name="Castelle C.J."/>
            <person name="Probst A.J."/>
            <person name="Thomas B.C."/>
            <person name="Singh A."/>
            <person name="Wilkins M.J."/>
            <person name="Karaoz U."/>
            <person name="Brodie E.L."/>
            <person name="Williams K.H."/>
            <person name="Hubbard S.S."/>
            <person name="Banfield J.F."/>
        </authorList>
    </citation>
    <scope>NUCLEOTIDE SEQUENCE [LARGE SCALE GENOMIC DNA]</scope>
</reference>
<evidence type="ECO:0000313" key="2">
    <source>
        <dbReference type="Proteomes" id="UP000177583"/>
    </source>
</evidence>
<evidence type="ECO:0000313" key="1">
    <source>
        <dbReference type="EMBL" id="OGG99281.1"/>
    </source>
</evidence>
<name>A0A1F6GMC5_9PROT</name>
<dbReference type="Proteomes" id="UP000177583">
    <property type="component" value="Unassembled WGS sequence"/>
</dbReference>
<dbReference type="EMBL" id="MFNF01000059">
    <property type="protein sequence ID" value="OGG99281.1"/>
    <property type="molecule type" value="Genomic_DNA"/>
</dbReference>
<comment type="caution">
    <text evidence="1">The sequence shown here is derived from an EMBL/GenBank/DDBJ whole genome shotgun (WGS) entry which is preliminary data.</text>
</comment>
<dbReference type="AlphaFoldDB" id="A0A1F6GMC5"/>
<protein>
    <submittedName>
        <fullName evidence="1">Uncharacterized protein</fullName>
    </submittedName>
</protein>
<gene>
    <name evidence="1" type="ORF">A2557_02000</name>
</gene>
<organism evidence="1 2">
    <name type="scientific">Candidatus Lambdaproteobacteria bacterium RIFOXYD2_FULL_56_26</name>
    <dbReference type="NCBI Taxonomy" id="1817773"/>
    <lineage>
        <taxon>Bacteria</taxon>
        <taxon>Pseudomonadati</taxon>
        <taxon>Pseudomonadota</taxon>
        <taxon>Candidatus Lambdaproteobacteria</taxon>
    </lineage>
</organism>
<proteinExistence type="predicted"/>
<sequence length="420" mass="47424">MLNHIDPKKPADSLALMMAQVPDGNLKDGLERAKQGMVLNIQRKRAFLLCLVEDAMLCGAQQMEFSLNVLPDPVKQLADVFEVHFLAPKEFWAEIRPVAEIIFMADLESEEFIEEFTGQSESAIASGISDFVLYGYNFHLWSNRTNFSKVFSGKGLGKTRMTEIELKYDGGLADMHRMDAEILLHHTLEKLRVQNALAEQIGYQKFHFPSRVFKAADDAEYQQTMAASGSFKVLLEVNEDWLEIMAMENTLMKKASEGLHRDASQLLEQYGAKTIGHLLKTLTHVSNGGLGVSSSTAGRRESLDFSFEPEKVEISRDFLARISKPLQIDKLKDVGFWITGRVASTRLAGNHISIEEMDESDLKQVGLPVGKKLSIRLQNDILFSDLRTGSKYKFFIEGVERTDGKKRELKVTKIDFKTHR</sequence>